<proteinExistence type="predicted"/>
<name>A0A0K0EW42_STRVS</name>
<reference evidence="3" key="2">
    <citation type="submission" date="2015-08" db="UniProtKB">
        <authorList>
            <consortium name="WormBaseParasite"/>
        </authorList>
    </citation>
    <scope>IDENTIFICATION</scope>
</reference>
<keyword evidence="2" id="KW-1185">Reference proteome</keyword>
<feature type="compositionally biased region" description="Basic and acidic residues" evidence="1">
    <location>
        <begin position="166"/>
        <end position="188"/>
    </location>
</feature>
<evidence type="ECO:0000313" key="2">
    <source>
        <dbReference type="Proteomes" id="UP000035680"/>
    </source>
</evidence>
<dbReference type="Proteomes" id="UP000035680">
    <property type="component" value="Unassembled WGS sequence"/>
</dbReference>
<organism evidence="2 3">
    <name type="scientific">Strongyloides venezuelensis</name>
    <name type="common">Threadworm</name>
    <dbReference type="NCBI Taxonomy" id="75913"/>
    <lineage>
        <taxon>Eukaryota</taxon>
        <taxon>Metazoa</taxon>
        <taxon>Ecdysozoa</taxon>
        <taxon>Nematoda</taxon>
        <taxon>Chromadorea</taxon>
        <taxon>Rhabditida</taxon>
        <taxon>Tylenchina</taxon>
        <taxon>Panagrolaimomorpha</taxon>
        <taxon>Strongyloidoidea</taxon>
        <taxon>Strongyloididae</taxon>
        <taxon>Strongyloides</taxon>
    </lineage>
</organism>
<dbReference type="WBParaSite" id="SVE_0074100.1">
    <property type="protein sequence ID" value="SVE_0074100.1"/>
    <property type="gene ID" value="SVE_0074100"/>
</dbReference>
<protein>
    <submittedName>
        <fullName evidence="3">Reverse transcriptase domain-containing protein</fullName>
    </submittedName>
</protein>
<reference evidence="2" key="1">
    <citation type="submission" date="2014-07" db="EMBL/GenBank/DDBJ databases">
        <authorList>
            <person name="Martin A.A"/>
            <person name="De Silva N."/>
        </authorList>
    </citation>
    <scope>NUCLEOTIDE SEQUENCE</scope>
</reference>
<evidence type="ECO:0000313" key="3">
    <source>
        <dbReference type="WBParaSite" id="SVE_0074100.1"/>
    </source>
</evidence>
<sequence>MVVKSLFFQCIYCIVMNRICGVVRRAPPPGKGFKLGRSNTITRENAIITEIQAFDDLNDMLRIGNGVVGSCEARKYAESQRVAQIFQELSDKVSGVNVPTVKKRGSETGRFLRQEDLGERTVSPVRQSSDFKAKGCRFVGKVVGASVYNSKLSSLMKKGFRVTTQDVKEESLEKSGRDKPPRISKDSGDGAPKILLKAGWRKRKHDDGTSKPGDIPSNSQVRYDKKRAQNVSGSEYPQDDCPTITKRRKKVTFKDEIDVWYYGVKDRCKHRERNN</sequence>
<dbReference type="AlphaFoldDB" id="A0A0K0EW42"/>
<evidence type="ECO:0000256" key="1">
    <source>
        <dbReference type="SAM" id="MobiDB-lite"/>
    </source>
</evidence>
<accession>A0A0K0EW42</accession>
<feature type="region of interest" description="Disordered" evidence="1">
    <location>
        <begin position="166"/>
        <end position="243"/>
    </location>
</feature>